<sequence>MIAAAVLCTPMLVSPYLALKRAVAEETRRNERLTVIALERAGLIYRTVKAALAMLSAQDRMPCSSAHVAALRHLAVSSDFAEEVDFVRNQRALCSSWGVARPSYPVEPSGLPNADGIDVFAYRHPRLPPENAWQVAFMKGHYVVMVDPSRFTDPVASAKAQLAVLRSDGTPLAVSNLADGEMAGPAGMRRVREDLVTEGQDGNWKVSVALARAHVAARAEQLQNVFLIAGYFVAALALLPLIYLARKSMSPAGELAAAIRRREFTVHYQPIMDLRTRRCIGAEALVRWRRPDGSLEAPANFIGLAESSGLAPALTRLVIDEVLREMAALLKSEPSLHIAINLCPEDVETGRAVDYLDRAMFGRGLAYSQIWLEATESGFIDLDRACASLSAARDTGHTIALDDFGTGYSSLLYLRSLPLDVLKIDRSFVEPLGVGGEDARITAHIVELALDLGLTLVAEGIETPEQEVLLRKLGVHAGQGWLYSRPLPGEAFGAFYQLNRREIGLH</sequence>
<feature type="domain" description="EAL" evidence="11">
    <location>
        <begin position="248"/>
        <end position="500"/>
    </location>
</feature>
<dbReference type="EC" id="3.1.4.52" evidence="2"/>
<keyword evidence="3" id="KW-1003">Cell membrane</keyword>
<dbReference type="CDD" id="cd01948">
    <property type="entry name" value="EAL"/>
    <property type="match status" value="1"/>
</dbReference>
<comment type="subcellular location">
    <subcellularLocation>
        <location evidence="1">Cell membrane</location>
        <topology evidence="1">Multi-pass membrane protein</topology>
    </subcellularLocation>
</comment>
<keyword evidence="8 10" id="KW-0472">Membrane</keyword>
<dbReference type="Pfam" id="PF00563">
    <property type="entry name" value="EAL"/>
    <property type="match status" value="1"/>
</dbReference>
<comment type="catalytic activity">
    <reaction evidence="9">
        <text>3',3'-c-di-GMP + H2O = 5'-phosphoguanylyl(3'-&gt;5')guanosine + H(+)</text>
        <dbReference type="Rhea" id="RHEA:24902"/>
        <dbReference type="ChEBI" id="CHEBI:15377"/>
        <dbReference type="ChEBI" id="CHEBI:15378"/>
        <dbReference type="ChEBI" id="CHEBI:58754"/>
        <dbReference type="ChEBI" id="CHEBI:58805"/>
        <dbReference type="EC" id="3.1.4.52"/>
    </reaction>
</comment>
<dbReference type="EMBL" id="CADIJX010000004">
    <property type="protein sequence ID" value="CAB3669830.1"/>
    <property type="molecule type" value="Genomic_DNA"/>
</dbReference>
<reference evidence="12 13" key="1">
    <citation type="submission" date="2020-04" db="EMBL/GenBank/DDBJ databases">
        <authorList>
            <person name="De Canck E."/>
        </authorList>
    </citation>
    <scope>NUCLEOTIDE SEQUENCE [LARGE SCALE GENOMIC DNA]</scope>
    <source>
        <strain evidence="12 13">LMG 3431</strain>
    </source>
</reference>
<dbReference type="InterPro" id="IPR024744">
    <property type="entry name" value="CSS-motif_dom"/>
</dbReference>
<dbReference type="SUPFAM" id="SSF141868">
    <property type="entry name" value="EAL domain-like"/>
    <property type="match status" value="1"/>
</dbReference>
<evidence type="ECO:0000256" key="1">
    <source>
        <dbReference type="ARBA" id="ARBA00004651"/>
    </source>
</evidence>
<evidence type="ECO:0000256" key="6">
    <source>
        <dbReference type="ARBA" id="ARBA00022801"/>
    </source>
</evidence>
<evidence type="ECO:0000313" key="13">
    <source>
        <dbReference type="Proteomes" id="UP000494108"/>
    </source>
</evidence>
<accession>A0A6S6ZIK5</accession>
<organism evidence="12 13">
    <name type="scientific">Achromobacter pestifer</name>
    <dbReference type="NCBI Taxonomy" id="1353889"/>
    <lineage>
        <taxon>Bacteria</taxon>
        <taxon>Pseudomonadati</taxon>
        <taxon>Pseudomonadota</taxon>
        <taxon>Betaproteobacteria</taxon>
        <taxon>Burkholderiales</taxon>
        <taxon>Alcaligenaceae</taxon>
        <taxon>Achromobacter</taxon>
    </lineage>
</organism>
<evidence type="ECO:0000256" key="9">
    <source>
        <dbReference type="ARBA" id="ARBA00034290"/>
    </source>
</evidence>
<dbReference type="RefSeq" id="WP_175176131.1">
    <property type="nucleotide sequence ID" value="NZ_CADIJX010000004.1"/>
</dbReference>
<evidence type="ECO:0000256" key="10">
    <source>
        <dbReference type="SAM" id="Phobius"/>
    </source>
</evidence>
<dbReference type="AlphaFoldDB" id="A0A6S6ZIK5"/>
<dbReference type="InterPro" id="IPR050706">
    <property type="entry name" value="Cyclic-di-GMP_PDE-like"/>
</dbReference>
<dbReference type="SMART" id="SM00052">
    <property type="entry name" value="EAL"/>
    <property type="match status" value="1"/>
</dbReference>
<evidence type="ECO:0000256" key="7">
    <source>
        <dbReference type="ARBA" id="ARBA00022989"/>
    </source>
</evidence>
<dbReference type="Pfam" id="PF12792">
    <property type="entry name" value="CSS-motif"/>
    <property type="match status" value="1"/>
</dbReference>
<dbReference type="Gene3D" id="3.20.20.450">
    <property type="entry name" value="EAL domain"/>
    <property type="match status" value="1"/>
</dbReference>
<evidence type="ECO:0000256" key="2">
    <source>
        <dbReference type="ARBA" id="ARBA00012282"/>
    </source>
</evidence>
<gene>
    <name evidence="12" type="primary">pdeB_2</name>
    <name evidence="12" type="ORF">LMG3431_03800</name>
</gene>
<dbReference type="PANTHER" id="PTHR33121:SF79">
    <property type="entry name" value="CYCLIC DI-GMP PHOSPHODIESTERASE PDED-RELATED"/>
    <property type="match status" value="1"/>
</dbReference>
<keyword evidence="13" id="KW-1185">Reference proteome</keyword>
<dbReference type="PROSITE" id="PS50883">
    <property type="entry name" value="EAL"/>
    <property type="match status" value="1"/>
</dbReference>
<dbReference type="Proteomes" id="UP000494108">
    <property type="component" value="Unassembled WGS sequence"/>
</dbReference>
<dbReference type="InterPro" id="IPR035919">
    <property type="entry name" value="EAL_sf"/>
</dbReference>
<protein>
    <recommendedName>
        <fullName evidence="2">cyclic-guanylate-specific phosphodiesterase</fullName>
        <ecNumber evidence="2">3.1.4.52</ecNumber>
    </recommendedName>
</protein>
<evidence type="ECO:0000256" key="8">
    <source>
        <dbReference type="ARBA" id="ARBA00023136"/>
    </source>
</evidence>
<keyword evidence="6 12" id="KW-0378">Hydrolase</keyword>
<evidence type="ECO:0000256" key="3">
    <source>
        <dbReference type="ARBA" id="ARBA00022475"/>
    </source>
</evidence>
<keyword evidence="7 10" id="KW-1133">Transmembrane helix</keyword>
<evidence type="ECO:0000313" key="12">
    <source>
        <dbReference type="EMBL" id="CAB3669830.1"/>
    </source>
</evidence>
<name>A0A6S6ZIK5_9BURK</name>
<evidence type="ECO:0000256" key="4">
    <source>
        <dbReference type="ARBA" id="ARBA00022636"/>
    </source>
</evidence>
<dbReference type="PANTHER" id="PTHR33121">
    <property type="entry name" value="CYCLIC DI-GMP PHOSPHODIESTERASE PDEF"/>
    <property type="match status" value="1"/>
</dbReference>
<evidence type="ECO:0000256" key="5">
    <source>
        <dbReference type="ARBA" id="ARBA00022692"/>
    </source>
</evidence>
<evidence type="ECO:0000259" key="11">
    <source>
        <dbReference type="PROSITE" id="PS50883"/>
    </source>
</evidence>
<keyword evidence="5 10" id="KW-0812">Transmembrane</keyword>
<dbReference type="InterPro" id="IPR001633">
    <property type="entry name" value="EAL_dom"/>
</dbReference>
<keyword evidence="4" id="KW-0973">c-di-GMP</keyword>
<dbReference type="GO" id="GO:0071111">
    <property type="term" value="F:cyclic-guanylate-specific phosphodiesterase activity"/>
    <property type="evidence" value="ECO:0007669"/>
    <property type="project" value="UniProtKB-EC"/>
</dbReference>
<feature type="transmembrane region" description="Helical" evidence="10">
    <location>
        <begin position="225"/>
        <end position="245"/>
    </location>
</feature>
<dbReference type="GO" id="GO:0005886">
    <property type="term" value="C:plasma membrane"/>
    <property type="evidence" value="ECO:0007669"/>
    <property type="project" value="UniProtKB-SubCell"/>
</dbReference>
<proteinExistence type="predicted"/>